<dbReference type="InterPro" id="IPR005511">
    <property type="entry name" value="SMP-30"/>
</dbReference>
<dbReference type="RefSeq" id="WP_258536002.1">
    <property type="nucleotide sequence ID" value="NZ_JAKUMG010000007.1"/>
</dbReference>
<dbReference type="SUPFAM" id="SSF63829">
    <property type="entry name" value="Calcium-dependent phosphotriesterase"/>
    <property type="match status" value="1"/>
</dbReference>
<evidence type="ECO:0000313" key="4">
    <source>
        <dbReference type="Proteomes" id="UP001156974"/>
    </source>
</evidence>
<dbReference type="Pfam" id="PF08450">
    <property type="entry name" value="SGL"/>
    <property type="match status" value="1"/>
</dbReference>
<protein>
    <submittedName>
        <fullName evidence="3">SMP-30/gluconolactonase/LRE family protein</fullName>
    </submittedName>
</protein>
<dbReference type="PANTHER" id="PTHR10907">
    <property type="entry name" value="REGUCALCIN"/>
    <property type="match status" value="1"/>
</dbReference>
<sequence>MKPMLDDTIKVIISSQCQLGEGAYFAKAHNCLFWVDILGQRLFRLQCQSMRVSQFTMPEPICWVMETEQAELIAGFAKGVYKLNSEDFSRELLYSIDHEPSQNRLNDGKTSRQGFGFFGSMDSQEQTNSGKLYRFGHGQAPTAVDHDYTISNGPAVSKNGQFLYSTDSDKQTIYRFTLNEHGELTDKQEFIRFTDNMGFPDGMTVDSEDHLWVAAWNGYGVYRFAPNGEQVQFIRLPAPRVTSVAFVGEELTHLAVTTAAVGLEDSVLADYPHSGGVFILEPGVKGIAETPLKL</sequence>
<organism evidence="3 4">
    <name type="scientific">Pseudoalteromonas shioyasakiensis</name>
    <dbReference type="NCBI Taxonomy" id="1190813"/>
    <lineage>
        <taxon>Bacteria</taxon>
        <taxon>Pseudomonadati</taxon>
        <taxon>Pseudomonadota</taxon>
        <taxon>Gammaproteobacteria</taxon>
        <taxon>Alteromonadales</taxon>
        <taxon>Pseudoalteromonadaceae</taxon>
        <taxon>Pseudoalteromonas</taxon>
    </lineage>
</organism>
<dbReference type="Proteomes" id="UP001156974">
    <property type="component" value="Unassembled WGS sequence"/>
</dbReference>
<proteinExistence type="inferred from homology"/>
<evidence type="ECO:0000259" key="2">
    <source>
        <dbReference type="Pfam" id="PF08450"/>
    </source>
</evidence>
<dbReference type="PRINTS" id="PR01790">
    <property type="entry name" value="SMP30FAMILY"/>
</dbReference>
<dbReference type="EMBL" id="JAKUMG010000007">
    <property type="protein sequence ID" value="MDI4670149.1"/>
    <property type="molecule type" value="Genomic_DNA"/>
</dbReference>
<accession>A0ABT6U1V6</accession>
<dbReference type="PANTHER" id="PTHR10907:SF47">
    <property type="entry name" value="REGUCALCIN"/>
    <property type="match status" value="1"/>
</dbReference>
<feature type="domain" description="SMP-30/Gluconolactonase/LRE-like region" evidence="2">
    <location>
        <begin position="19"/>
        <end position="259"/>
    </location>
</feature>
<evidence type="ECO:0000313" key="3">
    <source>
        <dbReference type="EMBL" id="MDI4670149.1"/>
    </source>
</evidence>
<name>A0ABT6U1V6_9GAMM</name>
<dbReference type="Gene3D" id="2.120.10.30">
    <property type="entry name" value="TolB, C-terminal domain"/>
    <property type="match status" value="1"/>
</dbReference>
<comment type="caution">
    <text evidence="3">The sequence shown here is derived from an EMBL/GenBank/DDBJ whole genome shotgun (WGS) entry which is preliminary data.</text>
</comment>
<comment type="similarity">
    <text evidence="1">Belongs to the SMP-30/CGR1 family.</text>
</comment>
<gene>
    <name evidence="3" type="ORF">MKZ47_13820</name>
</gene>
<reference evidence="3 4" key="1">
    <citation type="submission" date="2022-02" db="EMBL/GenBank/DDBJ databases">
        <title>Genome analysis of Beneficial Microorganisms for Coral consortium from Pocillopora damicornis.</title>
        <authorList>
            <person name="Rosado P.M."/>
            <person name="Cardoso P.M."/>
            <person name="Rosado J.G."/>
            <person name="Schultz J."/>
            <person name="Rocha U."/>
            <person name="Costa T.K."/>
            <person name="Peixoto R.S."/>
        </authorList>
    </citation>
    <scope>NUCLEOTIDE SEQUENCE [LARGE SCALE GENOMIC DNA]</scope>
    <source>
        <strain evidence="3 4">BMC5</strain>
    </source>
</reference>
<dbReference type="InterPro" id="IPR013658">
    <property type="entry name" value="SGL"/>
</dbReference>
<dbReference type="InterPro" id="IPR011042">
    <property type="entry name" value="6-blade_b-propeller_TolB-like"/>
</dbReference>
<keyword evidence="4" id="KW-1185">Reference proteome</keyword>
<evidence type="ECO:0000256" key="1">
    <source>
        <dbReference type="ARBA" id="ARBA00008853"/>
    </source>
</evidence>